<accession>A0A0B2VLT3</accession>
<dbReference type="Proteomes" id="UP000031036">
    <property type="component" value="Unassembled WGS sequence"/>
</dbReference>
<dbReference type="EMBL" id="JPKZ01001384">
    <property type="protein sequence ID" value="KHN82299.1"/>
    <property type="molecule type" value="Genomic_DNA"/>
</dbReference>
<protein>
    <submittedName>
        <fullName evidence="1">Uncharacterized protein</fullName>
    </submittedName>
</protein>
<sequence length="104" mass="12433">MVLVLKCTNLKKNIPHKSVKFNCYSTEVRTAYANKTYKHYYWQQQRLLHVPSIHSIFASKKFDNIDSFNPFHIIDRRSPRWICTKSINNGQHRSNKSSNFHLHE</sequence>
<evidence type="ECO:0000313" key="1">
    <source>
        <dbReference type="EMBL" id="KHN82299.1"/>
    </source>
</evidence>
<keyword evidence="2" id="KW-1185">Reference proteome</keyword>
<reference evidence="1 2" key="1">
    <citation type="submission" date="2014-11" db="EMBL/GenBank/DDBJ databases">
        <title>Genetic blueprint of the zoonotic pathogen Toxocara canis.</title>
        <authorList>
            <person name="Zhu X.-Q."/>
            <person name="Korhonen P.K."/>
            <person name="Cai H."/>
            <person name="Young N.D."/>
            <person name="Nejsum P."/>
            <person name="von Samson-Himmelstjerna G."/>
            <person name="Boag P.R."/>
            <person name="Tan P."/>
            <person name="Li Q."/>
            <person name="Min J."/>
            <person name="Yang Y."/>
            <person name="Wang X."/>
            <person name="Fang X."/>
            <person name="Hall R.S."/>
            <person name="Hofmann A."/>
            <person name="Sternberg P.W."/>
            <person name="Jex A.R."/>
            <person name="Gasser R.B."/>
        </authorList>
    </citation>
    <scope>NUCLEOTIDE SEQUENCE [LARGE SCALE GENOMIC DNA]</scope>
    <source>
        <strain evidence="1">PN_DK_2014</strain>
    </source>
</reference>
<evidence type="ECO:0000313" key="2">
    <source>
        <dbReference type="Proteomes" id="UP000031036"/>
    </source>
</evidence>
<feature type="non-terminal residue" evidence="1">
    <location>
        <position position="104"/>
    </location>
</feature>
<name>A0A0B2VLT3_TOXCA</name>
<comment type="caution">
    <text evidence="1">The sequence shown here is derived from an EMBL/GenBank/DDBJ whole genome shotgun (WGS) entry which is preliminary data.</text>
</comment>
<organism evidence="1 2">
    <name type="scientific">Toxocara canis</name>
    <name type="common">Canine roundworm</name>
    <dbReference type="NCBI Taxonomy" id="6265"/>
    <lineage>
        <taxon>Eukaryota</taxon>
        <taxon>Metazoa</taxon>
        <taxon>Ecdysozoa</taxon>
        <taxon>Nematoda</taxon>
        <taxon>Chromadorea</taxon>
        <taxon>Rhabditida</taxon>
        <taxon>Spirurina</taxon>
        <taxon>Ascaridomorpha</taxon>
        <taxon>Ascaridoidea</taxon>
        <taxon>Toxocaridae</taxon>
        <taxon>Toxocara</taxon>
    </lineage>
</organism>
<dbReference type="AlphaFoldDB" id="A0A0B2VLT3"/>
<proteinExistence type="predicted"/>
<gene>
    <name evidence="1" type="ORF">Tcan_00964</name>
</gene>